<evidence type="ECO:0000313" key="2">
    <source>
        <dbReference type="Proteomes" id="UP001165960"/>
    </source>
</evidence>
<protein>
    <submittedName>
        <fullName evidence="1">Uncharacterized protein</fullName>
    </submittedName>
</protein>
<name>A0ACC2TWE6_9FUNG</name>
<gene>
    <name evidence="1" type="ORF">DSO57_1039135</name>
</gene>
<accession>A0ACC2TWE6</accession>
<dbReference type="EMBL" id="QTSX02002012">
    <property type="protein sequence ID" value="KAJ9079089.1"/>
    <property type="molecule type" value="Genomic_DNA"/>
</dbReference>
<organism evidence="1 2">
    <name type="scientific">Entomophthora muscae</name>
    <dbReference type="NCBI Taxonomy" id="34485"/>
    <lineage>
        <taxon>Eukaryota</taxon>
        <taxon>Fungi</taxon>
        <taxon>Fungi incertae sedis</taxon>
        <taxon>Zoopagomycota</taxon>
        <taxon>Entomophthoromycotina</taxon>
        <taxon>Entomophthoromycetes</taxon>
        <taxon>Entomophthorales</taxon>
        <taxon>Entomophthoraceae</taxon>
        <taxon>Entomophthora</taxon>
    </lineage>
</organism>
<dbReference type="Proteomes" id="UP001165960">
    <property type="component" value="Unassembled WGS sequence"/>
</dbReference>
<reference evidence="1" key="1">
    <citation type="submission" date="2022-04" db="EMBL/GenBank/DDBJ databases">
        <title>Genome of the entomopathogenic fungus Entomophthora muscae.</title>
        <authorList>
            <person name="Elya C."/>
            <person name="Lovett B.R."/>
            <person name="Lee E."/>
            <person name="Macias A.M."/>
            <person name="Hajek A.E."/>
            <person name="De Bivort B.L."/>
            <person name="Kasson M.T."/>
            <person name="De Fine Licht H.H."/>
            <person name="Stajich J.E."/>
        </authorList>
    </citation>
    <scope>NUCLEOTIDE SEQUENCE</scope>
    <source>
        <strain evidence="1">Berkeley</strain>
    </source>
</reference>
<proteinExistence type="predicted"/>
<evidence type="ECO:0000313" key="1">
    <source>
        <dbReference type="EMBL" id="KAJ9079089.1"/>
    </source>
</evidence>
<comment type="caution">
    <text evidence="1">The sequence shown here is derived from an EMBL/GenBank/DDBJ whole genome shotgun (WGS) entry which is preliminary data.</text>
</comment>
<keyword evidence="2" id="KW-1185">Reference proteome</keyword>
<sequence length="268" mass="30138">MVHRRTCQFYTTRSPFYIESGYSCSEATVGYAIGLLPNHHVLNLSHDYLEFLPIAPKDRDHGVVLACELQVGREYEPILTTARTCLMRYRLGDVVRMMGWYNNLPVVQLVRRRLDTMLIRGASLYEESIVKALDATNLKRAHFCCFESESRLGFYIELEASQYITTESGRHQANLSQEALDAAVASAHRMLESTSTVYQNALGSADPSASIFFRLVAPGTFWQLIQAKPDPRVSSPTPYHIKLPLAIYDPGQLQILEKAASEIDCSQG</sequence>